<organism evidence="1 2">
    <name type="scientific">Limnoraphis robusta CCNP1315</name>
    <dbReference type="NCBI Taxonomy" id="3110306"/>
    <lineage>
        <taxon>Bacteria</taxon>
        <taxon>Bacillati</taxon>
        <taxon>Cyanobacteriota</taxon>
        <taxon>Cyanophyceae</taxon>
        <taxon>Oscillatoriophycideae</taxon>
        <taxon>Oscillatoriales</taxon>
        <taxon>Sirenicapillariaceae</taxon>
        <taxon>Limnoraphis</taxon>
    </lineage>
</organism>
<dbReference type="RefSeq" id="WP_323218342.1">
    <property type="nucleotide sequence ID" value="NZ_JAYGHT010000084.1"/>
</dbReference>
<keyword evidence="2" id="KW-1185">Reference proteome</keyword>
<evidence type="ECO:0000313" key="1">
    <source>
        <dbReference type="EMBL" id="MEA5520579.1"/>
    </source>
</evidence>
<accession>A0ABU5U0H3</accession>
<dbReference type="Proteomes" id="UP001301728">
    <property type="component" value="Unassembled WGS sequence"/>
</dbReference>
<reference evidence="1 2" key="1">
    <citation type="submission" date="2023-12" db="EMBL/GenBank/DDBJ databases">
        <title>Baltic Sea Cyanobacteria.</title>
        <authorList>
            <person name="Delbaje E."/>
            <person name="Fewer D.P."/>
            <person name="Shishido T.K."/>
        </authorList>
    </citation>
    <scope>NUCLEOTIDE SEQUENCE [LARGE SCALE GENOMIC DNA]</scope>
    <source>
        <strain evidence="1 2">CCNP 1315</strain>
    </source>
</reference>
<protein>
    <submittedName>
        <fullName evidence="1">Uncharacterized protein</fullName>
    </submittedName>
</protein>
<evidence type="ECO:0000313" key="2">
    <source>
        <dbReference type="Proteomes" id="UP001301728"/>
    </source>
</evidence>
<sequence>MANFTNVSDRDRLERLWYQQQKDFRISAQLRELIRKAFYWLITGLSAADDIQVWTCSDRLGNTYWNAYDPIYDRFLSRASETELRLWLEQRYNR</sequence>
<dbReference type="EMBL" id="JAYGHT010000084">
    <property type="protein sequence ID" value="MEA5520579.1"/>
    <property type="molecule type" value="Genomic_DNA"/>
</dbReference>
<comment type="caution">
    <text evidence="1">The sequence shown here is derived from an EMBL/GenBank/DDBJ whole genome shotgun (WGS) entry which is preliminary data.</text>
</comment>
<proteinExistence type="predicted"/>
<gene>
    <name evidence="1" type="ORF">VB854_16655</name>
</gene>
<name>A0ABU5U0H3_9CYAN</name>